<accession>A0A8E3S8M5</accession>
<protein>
    <recommendedName>
        <fullName evidence="1">Methyltransferase domain-containing protein</fullName>
    </recommendedName>
</protein>
<reference evidence="2" key="1">
    <citation type="submission" date="2017-06" db="EMBL/GenBank/DDBJ databases">
        <title>Genome sequencing of pathogenic and non-pathogenic strains within Bisgaard taxon 40.</title>
        <authorList>
            <person name="Ladner J.T."/>
            <person name="Lovett S.P."/>
            <person name="Koroleva G."/>
            <person name="Lorch J.M."/>
        </authorList>
    </citation>
    <scope>NUCLEOTIDE SEQUENCE</scope>
    <source>
        <strain evidence="2">27576-1-I1</strain>
    </source>
</reference>
<dbReference type="CDD" id="cd02440">
    <property type="entry name" value="AdoMet_MTases"/>
    <property type="match status" value="1"/>
</dbReference>
<gene>
    <name evidence="2" type="ORF">CEP48_04115</name>
</gene>
<dbReference type="Gene3D" id="3.40.50.150">
    <property type="entry name" value="Vaccinia Virus protein VP39"/>
    <property type="match status" value="1"/>
</dbReference>
<dbReference type="InterPro" id="IPR025714">
    <property type="entry name" value="Methyltranfer_dom"/>
</dbReference>
<dbReference type="SUPFAM" id="SSF53335">
    <property type="entry name" value="S-adenosyl-L-methionine-dependent methyltransferases"/>
    <property type="match status" value="1"/>
</dbReference>
<dbReference type="Proteomes" id="UP000955338">
    <property type="component" value="Chromosome"/>
</dbReference>
<dbReference type="AlphaFoldDB" id="A0A8E3S8M5"/>
<evidence type="ECO:0000259" key="1">
    <source>
        <dbReference type="Pfam" id="PF13847"/>
    </source>
</evidence>
<dbReference type="EMBL" id="CP022011">
    <property type="protein sequence ID" value="QDJ14657.1"/>
    <property type="molecule type" value="Genomic_DNA"/>
</dbReference>
<proteinExistence type="predicted"/>
<keyword evidence="3" id="KW-1185">Reference proteome</keyword>
<evidence type="ECO:0000313" key="2">
    <source>
        <dbReference type="EMBL" id="QDJ14657.1"/>
    </source>
</evidence>
<feature type="domain" description="Methyltransferase" evidence="1">
    <location>
        <begin position="43"/>
        <end position="106"/>
    </location>
</feature>
<organism evidence="2 3">
    <name type="scientific">Mergibacter septicus</name>
    <dbReference type="NCBI Taxonomy" id="221402"/>
    <lineage>
        <taxon>Bacteria</taxon>
        <taxon>Pseudomonadati</taxon>
        <taxon>Pseudomonadota</taxon>
        <taxon>Gammaproteobacteria</taxon>
        <taxon>Pasteurellales</taxon>
        <taxon>Pasteurellaceae</taxon>
        <taxon>Mergibacter</taxon>
    </lineage>
</organism>
<dbReference type="GO" id="GO:0008176">
    <property type="term" value="F:tRNA (guanine(46)-N7)-methyltransferase activity"/>
    <property type="evidence" value="ECO:0007669"/>
    <property type="project" value="UniProtKB-EC"/>
</dbReference>
<dbReference type="RefSeq" id="WP_261920817.1">
    <property type="nucleotide sequence ID" value="NZ_CP022011.1"/>
</dbReference>
<dbReference type="InterPro" id="IPR029063">
    <property type="entry name" value="SAM-dependent_MTases_sf"/>
</dbReference>
<evidence type="ECO:0000313" key="3">
    <source>
        <dbReference type="Proteomes" id="UP000955338"/>
    </source>
</evidence>
<dbReference type="Pfam" id="PF13847">
    <property type="entry name" value="Methyltransf_31"/>
    <property type="match status" value="1"/>
</dbReference>
<sequence length="154" mass="17359">MKNIQQSYDEIPYKSYAHANSSIYKLEGIATFLGLAPVPVNQARILEIGCSSGGNLVTAAIENPNSTFVGIDLSNIQIHFGQQAIKQLELKNLSLYQMDVLELANKFRHNSTPPTRFFSKNLIILSPTVYIVGCQMKLKMRLFIFLLNYCQKKD</sequence>
<name>A0A8E3S8M5_9PAST</name>